<keyword evidence="2" id="KW-1185">Reference proteome</keyword>
<comment type="caution">
    <text evidence="1">The sequence shown here is derived from an EMBL/GenBank/DDBJ whole genome shotgun (WGS) entry which is preliminary data.</text>
</comment>
<dbReference type="EMBL" id="JASBWU010000003">
    <property type="protein sequence ID" value="KAJ9123254.1"/>
    <property type="molecule type" value="Genomic_DNA"/>
</dbReference>
<proteinExistence type="predicted"/>
<evidence type="ECO:0000313" key="2">
    <source>
        <dbReference type="Proteomes" id="UP001243375"/>
    </source>
</evidence>
<sequence length="228" mass="24633">MPQPHLTPNDGSSTSLLFDIDHQHTAQHETQAGPSSPPTPHSQPAQQEVDMVRRASSSKQRYQVPVLHAEEYALDDLQGEENGYATSSKHNTGTFHVLYPTPHLFLHISPPSVGNNQDYPETEDLPSASSPLLFNGFSSPRDHPAGYEDGQSRNSTEAFRYLLPEGEGAKSTLMAGIANVFHSLLQKQGSGRVSYSSSYYAESQTGSSSTPQALPDARASAPPCPAEC</sequence>
<dbReference type="Proteomes" id="UP001243375">
    <property type="component" value="Unassembled WGS sequence"/>
</dbReference>
<protein>
    <submittedName>
        <fullName evidence="1">Uncharacterized protein</fullName>
    </submittedName>
</protein>
<evidence type="ECO:0000313" key="1">
    <source>
        <dbReference type="EMBL" id="KAJ9123254.1"/>
    </source>
</evidence>
<reference evidence="1" key="1">
    <citation type="submission" date="2023-04" db="EMBL/GenBank/DDBJ databases">
        <title>Draft Genome sequencing of Naganishia species isolated from polar environments using Oxford Nanopore Technology.</title>
        <authorList>
            <person name="Leo P."/>
            <person name="Venkateswaran K."/>
        </authorList>
    </citation>
    <scope>NUCLEOTIDE SEQUENCE</scope>
    <source>
        <strain evidence="1">MNA-CCFEE 5425</strain>
    </source>
</reference>
<accession>A0ACC2XIN2</accession>
<gene>
    <name evidence="1" type="ORF">QFC22_001450</name>
</gene>
<organism evidence="1 2">
    <name type="scientific">Naganishia vaughanmartiniae</name>
    <dbReference type="NCBI Taxonomy" id="1424756"/>
    <lineage>
        <taxon>Eukaryota</taxon>
        <taxon>Fungi</taxon>
        <taxon>Dikarya</taxon>
        <taxon>Basidiomycota</taxon>
        <taxon>Agaricomycotina</taxon>
        <taxon>Tremellomycetes</taxon>
        <taxon>Filobasidiales</taxon>
        <taxon>Filobasidiaceae</taxon>
        <taxon>Naganishia</taxon>
    </lineage>
</organism>
<name>A0ACC2XIN2_9TREE</name>